<keyword evidence="1" id="KW-0472">Membrane</keyword>
<dbReference type="Ensembl" id="ENSSAUT00010012430.1">
    <property type="protein sequence ID" value="ENSSAUP00010011678.1"/>
    <property type="gene ID" value="ENSSAUG00010005625.1"/>
</dbReference>
<dbReference type="OMA" id="WKTIVAT"/>
<organism evidence="2 3">
    <name type="scientific">Sparus aurata</name>
    <name type="common">Gilthead sea bream</name>
    <dbReference type="NCBI Taxonomy" id="8175"/>
    <lineage>
        <taxon>Eukaryota</taxon>
        <taxon>Metazoa</taxon>
        <taxon>Chordata</taxon>
        <taxon>Craniata</taxon>
        <taxon>Vertebrata</taxon>
        <taxon>Euteleostomi</taxon>
        <taxon>Actinopterygii</taxon>
        <taxon>Neopterygii</taxon>
        <taxon>Teleostei</taxon>
        <taxon>Neoteleostei</taxon>
        <taxon>Acanthomorphata</taxon>
        <taxon>Eupercaria</taxon>
        <taxon>Spariformes</taxon>
        <taxon>Sparidae</taxon>
        <taxon>Sparus</taxon>
    </lineage>
</organism>
<dbReference type="Proteomes" id="UP000472265">
    <property type="component" value="Chromosome 3"/>
</dbReference>
<dbReference type="SUPFAM" id="SSF58069">
    <property type="entry name" value="Virus ectodomain"/>
    <property type="match status" value="1"/>
</dbReference>
<name>A0A671UCS9_SPAAU</name>
<reference evidence="2" key="1">
    <citation type="submission" date="2021-04" db="EMBL/GenBank/DDBJ databases">
        <authorList>
            <consortium name="Wellcome Sanger Institute Data Sharing"/>
        </authorList>
    </citation>
    <scope>NUCLEOTIDE SEQUENCE [LARGE SCALE GENOMIC DNA]</scope>
</reference>
<keyword evidence="1" id="KW-1133">Transmembrane helix</keyword>
<dbReference type="InParanoid" id="A0A671UCS9"/>
<dbReference type="PANTHER" id="PTHR10424:SF80">
    <property type="entry name" value="ENVELOPE GLYCOPROTEIN"/>
    <property type="match status" value="1"/>
</dbReference>
<dbReference type="Pfam" id="PF00429">
    <property type="entry name" value="TLV_coat"/>
    <property type="match status" value="1"/>
</dbReference>
<protein>
    <submittedName>
        <fullName evidence="2">Uncharacterized protein</fullName>
    </submittedName>
</protein>
<keyword evidence="1" id="KW-0812">Transmembrane</keyword>
<proteinExistence type="predicted"/>
<feature type="transmembrane region" description="Helical" evidence="1">
    <location>
        <begin position="388"/>
        <end position="414"/>
    </location>
</feature>
<dbReference type="InterPro" id="IPR018154">
    <property type="entry name" value="TLV/ENV_coat_polyprotein"/>
</dbReference>
<reference evidence="2" key="2">
    <citation type="submission" date="2025-08" db="UniProtKB">
        <authorList>
            <consortium name="Ensembl"/>
        </authorList>
    </citation>
    <scope>IDENTIFICATION</scope>
</reference>
<dbReference type="Gene3D" id="1.10.287.210">
    <property type="match status" value="1"/>
</dbReference>
<dbReference type="PANTHER" id="PTHR10424">
    <property type="entry name" value="VIRAL ENVELOPE PROTEIN"/>
    <property type="match status" value="1"/>
</dbReference>
<sequence length="458" mass="50505">MAARSERTFSITTSKSGSALIITLADPTPADSGTYVLGGHRFGYPQNLIQIRVTPLVLDVPLTPESVDLTPDEQVRYLKIDTPEDLVHFETGYQDKNSWLEWMYFTAESYNLTNCIACSTARPTLNTIPGPLFPTTDRAGFECMLKLHMTANPINCSALISCFQLQLTTPYHLSSFQRRDVILRNVLPPTWSGTCTLVRLAFHITLVGQTNTDGKSSVSWHSKRATSTAFDLTANSPTYFDAIGVPRGVPDEYKLADPIANGFESILPWITVNKNVDRINYVHYNVQTLANHTRDAVTGLSEQVAASSLMTVQNRMALDMLLAEKGGVCAMIEGSCCTFIPNNTAPDGSVSRALDCLRTLANTMAEDSGVDDIFQDWMYKVFSKWQGFIMSVMMSLAAFASILTCCGCCAIPCLRTLVNRLITTALANAKDQPPYQMPILDIVDVEVLLLLDWSFSVL</sequence>
<reference evidence="2" key="3">
    <citation type="submission" date="2025-09" db="UniProtKB">
        <authorList>
            <consortium name="Ensembl"/>
        </authorList>
    </citation>
    <scope>IDENTIFICATION</scope>
</reference>
<dbReference type="GeneTree" id="ENSGT00530000064449"/>
<evidence type="ECO:0000313" key="2">
    <source>
        <dbReference type="Ensembl" id="ENSSAUP00010011678.1"/>
    </source>
</evidence>
<keyword evidence="3" id="KW-1185">Reference proteome</keyword>
<accession>A0A671UCS9</accession>
<evidence type="ECO:0000256" key="1">
    <source>
        <dbReference type="SAM" id="Phobius"/>
    </source>
</evidence>
<evidence type="ECO:0000313" key="3">
    <source>
        <dbReference type="Proteomes" id="UP000472265"/>
    </source>
</evidence>
<dbReference type="AlphaFoldDB" id="A0A671UCS9"/>